<organism evidence="13 14">
    <name type="scientific">Gonapodya prolifera (strain JEL478)</name>
    <name type="common">Monoblepharis prolifera</name>
    <dbReference type="NCBI Taxonomy" id="1344416"/>
    <lineage>
        <taxon>Eukaryota</taxon>
        <taxon>Fungi</taxon>
        <taxon>Fungi incertae sedis</taxon>
        <taxon>Chytridiomycota</taxon>
        <taxon>Chytridiomycota incertae sedis</taxon>
        <taxon>Monoblepharidomycetes</taxon>
        <taxon>Monoblepharidales</taxon>
        <taxon>Gonapodyaceae</taxon>
        <taxon>Gonapodya</taxon>
    </lineage>
</organism>
<dbReference type="GO" id="GO:1990180">
    <property type="term" value="P:mitochondrial tRNA 3'-end processing"/>
    <property type="evidence" value="ECO:0007669"/>
    <property type="project" value="TreeGrafter"/>
</dbReference>
<feature type="region of interest" description="Disordered" evidence="11">
    <location>
        <begin position="905"/>
        <end position="931"/>
    </location>
</feature>
<evidence type="ECO:0000256" key="4">
    <source>
        <dbReference type="ARBA" id="ARBA00012477"/>
    </source>
</evidence>
<dbReference type="Proteomes" id="UP000070544">
    <property type="component" value="Unassembled WGS sequence"/>
</dbReference>
<feature type="domain" description="tRNase Z endonuclease" evidence="12">
    <location>
        <begin position="6"/>
        <end position="66"/>
    </location>
</feature>
<feature type="region of interest" description="Disordered" evidence="11">
    <location>
        <begin position="153"/>
        <end position="186"/>
    </location>
</feature>
<name>A0A139AA77_GONPJ</name>
<feature type="compositionally biased region" description="Low complexity" evidence="11">
    <location>
        <begin position="201"/>
        <end position="214"/>
    </location>
</feature>
<dbReference type="PANTHER" id="PTHR12553">
    <property type="entry name" value="ZINC PHOSPHODIESTERASE ELAC PROTEIN 2"/>
    <property type="match status" value="1"/>
</dbReference>
<dbReference type="CDD" id="cd07718">
    <property type="entry name" value="RNaseZ_ELAC1_ELAC2-C-term-like_MBL-fold"/>
    <property type="match status" value="1"/>
</dbReference>
<reference evidence="13 14" key="1">
    <citation type="journal article" date="2015" name="Genome Biol. Evol.">
        <title>Phylogenomic analyses indicate that early fungi evolved digesting cell walls of algal ancestors of land plants.</title>
        <authorList>
            <person name="Chang Y."/>
            <person name="Wang S."/>
            <person name="Sekimoto S."/>
            <person name="Aerts A.L."/>
            <person name="Choi C."/>
            <person name="Clum A."/>
            <person name="LaButti K.M."/>
            <person name="Lindquist E.A."/>
            <person name="Yee Ngan C."/>
            <person name="Ohm R.A."/>
            <person name="Salamov A.A."/>
            <person name="Grigoriev I.V."/>
            <person name="Spatafora J.W."/>
            <person name="Berbee M.L."/>
        </authorList>
    </citation>
    <scope>NUCLEOTIDE SEQUENCE [LARGE SCALE GENOMIC DNA]</scope>
    <source>
        <strain evidence="13 14">JEL478</strain>
    </source>
</reference>
<dbReference type="Pfam" id="PF13691">
    <property type="entry name" value="Lactamase_B_4"/>
    <property type="match status" value="1"/>
</dbReference>
<dbReference type="EMBL" id="KQ965780">
    <property type="protein sequence ID" value="KXS13273.1"/>
    <property type="molecule type" value="Genomic_DNA"/>
</dbReference>
<comment type="cofactor">
    <cofactor evidence="2">
        <name>Zn(2+)</name>
        <dbReference type="ChEBI" id="CHEBI:29105"/>
    </cofactor>
</comment>
<feature type="compositionally biased region" description="Basic and acidic residues" evidence="11">
    <location>
        <begin position="467"/>
        <end position="487"/>
    </location>
</feature>
<evidence type="ECO:0000256" key="10">
    <source>
        <dbReference type="ARBA" id="ARBA00022833"/>
    </source>
</evidence>
<evidence type="ECO:0000256" key="11">
    <source>
        <dbReference type="SAM" id="MobiDB-lite"/>
    </source>
</evidence>
<evidence type="ECO:0000259" key="12">
    <source>
        <dbReference type="Pfam" id="PF13691"/>
    </source>
</evidence>
<evidence type="ECO:0000256" key="6">
    <source>
        <dbReference type="ARBA" id="ARBA00022722"/>
    </source>
</evidence>
<feature type="compositionally biased region" description="Low complexity" evidence="11">
    <location>
        <begin position="298"/>
        <end position="329"/>
    </location>
</feature>
<dbReference type="EC" id="3.1.26.11" evidence="4"/>
<dbReference type="Gene3D" id="3.60.15.10">
    <property type="entry name" value="Ribonuclease Z/Hydroxyacylglutathione hydrolase-like"/>
    <property type="match status" value="2"/>
</dbReference>
<evidence type="ECO:0000313" key="14">
    <source>
        <dbReference type="Proteomes" id="UP000070544"/>
    </source>
</evidence>
<keyword evidence="10" id="KW-0862">Zinc</keyword>
<comment type="catalytic activity">
    <reaction evidence="1">
        <text>Endonucleolytic cleavage of RNA, removing extra 3' nucleotides from tRNA precursor, generating 3' termini of tRNAs. A 3'-hydroxy group is left at the tRNA terminus and a 5'-phosphoryl group is left at the trailer molecule.</text>
        <dbReference type="EC" id="3.1.26.11"/>
    </reaction>
</comment>
<dbReference type="OMA" id="AFICEAH"/>
<dbReference type="InterPro" id="IPR027794">
    <property type="entry name" value="tRNase_Z_dom"/>
</dbReference>
<evidence type="ECO:0000256" key="2">
    <source>
        <dbReference type="ARBA" id="ARBA00001947"/>
    </source>
</evidence>
<evidence type="ECO:0000256" key="7">
    <source>
        <dbReference type="ARBA" id="ARBA00022723"/>
    </source>
</evidence>
<keyword evidence="14" id="KW-1185">Reference proteome</keyword>
<feature type="region of interest" description="Disordered" evidence="11">
    <location>
        <begin position="85"/>
        <end position="110"/>
    </location>
</feature>
<dbReference type="GO" id="GO:0046872">
    <property type="term" value="F:metal ion binding"/>
    <property type="evidence" value="ECO:0007669"/>
    <property type="project" value="UniProtKB-KW"/>
</dbReference>
<feature type="region of interest" description="Disordered" evidence="11">
    <location>
        <begin position="454"/>
        <end position="487"/>
    </location>
</feature>
<dbReference type="GO" id="GO:0042781">
    <property type="term" value="F:3'-tRNA processing endoribonuclease activity"/>
    <property type="evidence" value="ECO:0007669"/>
    <property type="project" value="UniProtKB-EC"/>
</dbReference>
<proteinExistence type="inferred from homology"/>
<sequence>MRWHLQLLSAHSADSSPSLLLSFDSARYLVNAGEGLQRIAVSEHRKGLTSKLRNVFVTRVDWGETVGGIPGLLLTLAAGIDQPKNEVHESAKRKADSTSSSSAPIPPRNVFTIHGPENITDVIISTRHFVHRYTVNIRTNELNKFRRFLDTPPSIPNATSTPSGPSAPATATASAASGPGTAHTDVIFSDDNISVKAYEISPSPSSSSSSSPAAPVSPPDDSHLDPATIHTDPQFQLFAMKKLALARMFGDTGGGSAGSGAGSGGSGAATGRGTGQDDMGAMDMARPLARPRSGGAKSAAAVNNTSANPSSATPSSATATAPVQNVSSAPPSPPPSTSTAPSKPSSPSRSRSPSRTSRSPTPPTATTHQSPLHLAQTHYLLSNPTTPARIFHNQSTPAPPHPRKPCTVAYLVTASTYPGKFSITAAHALGVAPGADYKVLQSGGRVRVRLREGKEVPYAPPPRGKLSKAETAKRHEQVKREREREKEEDWGAEGVDWRWVRAEEVVAESRGGGMILVVDLPNPLYLHTLLTHPTLSPILANPPPALHAIVYFLHPSVLSDAQFRHTLTRLTTSHPSLRHVVCARTWNAGAVTFGRAQDIAHKLAALDDIVFRRAWADPGVSPEEEERDVRELFGPAAVGSVAVGKPLLKLDIEPPPTAFDAADIPHWFRVGAVSQEVQEEVREVQDVIDAYKADVGRGEDGGNQKAVDDLPVSKDDWRKTKELVIVPLGTGGSLPSKYRNVSSTLLVVPSSTGPPGVHLFDTGENTYGQLVRHFGPDEITHVMENLRMLAVSHLHADHHMGTVRLLREYAKINLGSVKPRPLFLVAPRRFLNFLQEYNELEDLSLDHITFIANEVVSGWVATETRERTLLARGFREGTGLTDIVAVSVKHCPSAYAVVVKGPRVSSSSAHGVQPSGGEEPAGQCDDAPQNGPRPLPFLESREFKFVFSGDCRPSEHLARVGKDATLLVHEATFDDSLAQEAADKSHCTVGEAVQVAEKWVACTLVVTYCHFFSNVAVHVEWLLVTSC</sequence>
<dbReference type="PANTHER" id="PTHR12553:SF49">
    <property type="entry name" value="ZINC PHOSPHODIESTERASE ELAC PROTEIN 2"/>
    <property type="match status" value="1"/>
</dbReference>
<evidence type="ECO:0000256" key="8">
    <source>
        <dbReference type="ARBA" id="ARBA00022759"/>
    </source>
</evidence>
<evidence type="ECO:0000256" key="3">
    <source>
        <dbReference type="ARBA" id="ARBA00007823"/>
    </source>
</evidence>
<evidence type="ECO:0000313" key="13">
    <source>
        <dbReference type="EMBL" id="KXS13273.1"/>
    </source>
</evidence>
<keyword evidence="5" id="KW-0819">tRNA processing</keyword>
<evidence type="ECO:0000256" key="5">
    <source>
        <dbReference type="ARBA" id="ARBA00022694"/>
    </source>
</evidence>
<dbReference type="STRING" id="1344416.A0A139AA77"/>
<feature type="region of interest" description="Disordered" evidence="11">
    <location>
        <begin position="254"/>
        <end position="372"/>
    </location>
</feature>
<evidence type="ECO:0000256" key="9">
    <source>
        <dbReference type="ARBA" id="ARBA00022801"/>
    </source>
</evidence>
<feature type="region of interest" description="Disordered" evidence="11">
    <location>
        <begin position="198"/>
        <end position="228"/>
    </location>
</feature>
<feature type="compositionally biased region" description="Low complexity" evidence="11">
    <location>
        <begin position="337"/>
        <end position="367"/>
    </location>
</feature>
<dbReference type="OrthoDB" id="527344at2759"/>
<feature type="compositionally biased region" description="Gly residues" evidence="11">
    <location>
        <begin position="254"/>
        <end position="274"/>
    </location>
</feature>
<keyword evidence="9" id="KW-0378">Hydrolase</keyword>
<gene>
    <name evidence="13" type="ORF">M427DRAFT_381981</name>
</gene>
<protein>
    <recommendedName>
        <fullName evidence="4">ribonuclease Z</fullName>
        <ecNumber evidence="4">3.1.26.11</ecNumber>
    </recommendedName>
</protein>
<feature type="compositionally biased region" description="Low complexity" evidence="11">
    <location>
        <begin position="158"/>
        <end position="182"/>
    </location>
</feature>
<keyword evidence="7" id="KW-0479">Metal-binding</keyword>
<keyword evidence="6" id="KW-0540">Nuclease</keyword>
<accession>A0A139AA77</accession>
<dbReference type="SUPFAM" id="SSF56281">
    <property type="entry name" value="Metallo-hydrolase/oxidoreductase"/>
    <property type="match status" value="1"/>
</dbReference>
<feature type="compositionally biased region" description="Basic and acidic residues" evidence="11">
    <location>
        <begin position="85"/>
        <end position="96"/>
    </location>
</feature>
<dbReference type="InterPro" id="IPR047151">
    <property type="entry name" value="RNZ2-like"/>
</dbReference>
<evidence type="ECO:0000256" key="1">
    <source>
        <dbReference type="ARBA" id="ARBA00000402"/>
    </source>
</evidence>
<dbReference type="AlphaFoldDB" id="A0A139AA77"/>
<comment type="similarity">
    <text evidence="3">Belongs to the RNase Z family.</text>
</comment>
<dbReference type="InterPro" id="IPR036866">
    <property type="entry name" value="RibonucZ/Hydroxyglut_hydro"/>
</dbReference>
<dbReference type="GO" id="GO:0005739">
    <property type="term" value="C:mitochondrion"/>
    <property type="evidence" value="ECO:0007669"/>
    <property type="project" value="TreeGrafter"/>
</dbReference>
<keyword evidence="8" id="KW-0255">Endonuclease</keyword>